<reference evidence="3 4" key="1">
    <citation type="submission" date="2016-07" db="EMBL/GenBank/DDBJ databases">
        <title>Draft genome of the white-rot fungus Obba rivulosa 3A-2.</title>
        <authorList>
            <consortium name="DOE Joint Genome Institute"/>
            <person name="Miettinen O."/>
            <person name="Riley R."/>
            <person name="Acob R."/>
            <person name="Barry K."/>
            <person name="Cullen D."/>
            <person name="De Vries R."/>
            <person name="Hainaut M."/>
            <person name="Hatakka A."/>
            <person name="Henrissat B."/>
            <person name="Hilden K."/>
            <person name="Kuo R."/>
            <person name="Labutti K."/>
            <person name="Lipzen A."/>
            <person name="Makela M.R."/>
            <person name="Sandor L."/>
            <person name="Spatafora J.W."/>
            <person name="Grigoriev I.V."/>
            <person name="Hibbett D.S."/>
        </authorList>
    </citation>
    <scope>NUCLEOTIDE SEQUENCE [LARGE SCALE GENOMIC DNA]</scope>
    <source>
        <strain evidence="3 4">3A-2</strain>
    </source>
</reference>
<feature type="domain" description="BTB" evidence="2">
    <location>
        <begin position="62"/>
        <end position="136"/>
    </location>
</feature>
<feature type="region of interest" description="Disordered" evidence="1">
    <location>
        <begin position="1"/>
        <end position="29"/>
    </location>
</feature>
<dbReference type="Proteomes" id="UP000250043">
    <property type="component" value="Unassembled WGS sequence"/>
</dbReference>
<dbReference type="InterPro" id="IPR000210">
    <property type="entry name" value="BTB/POZ_dom"/>
</dbReference>
<evidence type="ECO:0000256" key="1">
    <source>
        <dbReference type="SAM" id="MobiDB-lite"/>
    </source>
</evidence>
<name>A0A8E2B020_9APHY</name>
<accession>A0A8E2B020</accession>
<proteinExistence type="predicted"/>
<evidence type="ECO:0000313" key="4">
    <source>
        <dbReference type="Proteomes" id="UP000250043"/>
    </source>
</evidence>
<protein>
    <recommendedName>
        <fullName evidence="2">BTB domain-containing protein</fullName>
    </recommendedName>
</protein>
<gene>
    <name evidence="3" type="ORF">OBBRIDRAFT_887017</name>
</gene>
<evidence type="ECO:0000313" key="3">
    <source>
        <dbReference type="EMBL" id="OCH91409.1"/>
    </source>
</evidence>
<dbReference type="EMBL" id="KV722386">
    <property type="protein sequence ID" value="OCH91409.1"/>
    <property type="molecule type" value="Genomic_DNA"/>
</dbReference>
<keyword evidence="4" id="KW-1185">Reference proteome</keyword>
<dbReference type="SUPFAM" id="SSF54695">
    <property type="entry name" value="POZ domain"/>
    <property type="match status" value="1"/>
</dbReference>
<dbReference type="OrthoDB" id="3227959at2759"/>
<dbReference type="AlphaFoldDB" id="A0A8E2B020"/>
<evidence type="ECO:0000259" key="2">
    <source>
        <dbReference type="PROSITE" id="PS50097"/>
    </source>
</evidence>
<dbReference type="PROSITE" id="PS50097">
    <property type="entry name" value="BTB"/>
    <property type="match status" value="1"/>
</dbReference>
<organism evidence="3 4">
    <name type="scientific">Obba rivulosa</name>
    <dbReference type="NCBI Taxonomy" id="1052685"/>
    <lineage>
        <taxon>Eukaryota</taxon>
        <taxon>Fungi</taxon>
        <taxon>Dikarya</taxon>
        <taxon>Basidiomycota</taxon>
        <taxon>Agaricomycotina</taxon>
        <taxon>Agaricomycetes</taxon>
        <taxon>Polyporales</taxon>
        <taxon>Gelatoporiaceae</taxon>
        <taxon>Obba</taxon>
    </lineage>
</organism>
<dbReference type="InterPro" id="IPR011333">
    <property type="entry name" value="SKP1/BTB/POZ_sf"/>
</dbReference>
<sequence length="392" mass="44055">MSTATSTLLDHASDPPSPAPGQEHSPNDLQGITESLQAAVLSDEAHASPVLKRHRDLWFSDGSVVLRAEDTLFRVHMSQLSRKSLFFRHMFDMPPPSQSLGSNADAADSMLEGCPLLTMEDAAEDWINLLHALYDGPWFGNNDRDDFRVVSGILRLSTKYIIDSLRKRALDHLLVAWPSTLKDWDAREDIARIYELETANHRGFRYPSPIAIIDLARENDTPELLPAAFYDLSRYHFHEIYESGEGEPLSQPPLAHTLGASDIQRLTLGKEAALHTITTLIQSMGNGPHRDAVHPTHLSHPRHNRRSSGSVCVSAAACRKDFEELVELATQHYLFDRGRGCCDPLYAAEELGQLKSAEFSECKACARALESWAARERQRIWKMIPSWFRLKP</sequence>
<dbReference type="Gene3D" id="3.30.710.10">
    <property type="entry name" value="Potassium Channel Kv1.1, Chain A"/>
    <property type="match status" value="1"/>
</dbReference>